<gene>
    <name evidence="1" type="ORF">SAMN05421823_107280</name>
</gene>
<dbReference type="AlphaFoldDB" id="A0A1G9M7H3"/>
<accession>A0A1G9M7H3</accession>
<evidence type="ECO:0000313" key="2">
    <source>
        <dbReference type="Proteomes" id="UP000198510"/>
    </source>
</evidence>
<dbReference type="EMBL" id="FNFO01000007">
    <property type="protein sequence ID" value="SDL69635.1"/>
    <property type="molecule type" value="Genomic_DNA"/>
</dbReference>
<organism evidence="1 2">
    <name type="scientific">Catalinimonas alkaloidigena</name>
    <dbReference type="NCBI Taxonomy" id="1075417"/>
    <lineage>
        <taxon>Bacteria</taxon>
        <taxon>Pseudomonadati</taxon>
        <taxon>Bacteroidota</taxon>
        <taxon>Cytophagia</taxon>
        <taxon>Cytophagales</taxon>
        <taxon>Catalimonadaceae</taxon>
        <taxon>Catalinimonas</taxon>
    </lineage>
</organism>
<proteinExistence type="predicted"/>
<keyword evidence="2" id="KW-1185">Reference proteome</keyword>
<dbReference type="RefSeq" id="WP_218127119.1">
    <property type="nucleotide sequence ID" value="NZ_FNFO01000007.1"/>
</dbReference>
<protein>
    <submittedName>
        <fullName evidence="1">Uncharacterized conserved protein YdeI, YjbR/CyaY-like superfamily, DUF1801 family</fullName>
    </submittedName>
</protein>
<sequence length="209" mass="24256">MIHTLDEKFMRDMVKVFVETLEELRDWLLKNHDQAESVWLVKWKKGFGPSHLSYEALVDELLCFGWVDSLPKRLDHQKTMLRISPRNPASNWSKVNKERIARLTQEGRMEAPGLKVVEEAKQNGAWDFLDDVEQLIVPPDLEEAFKGNDKAKYYYDRFPASSKRGILEWIKNAKQASTRQRRITETVRKASQNLKANFPQGKDAGPQEG</sequence>
<dbReference type="Pfam" id="PF13376">
    <property type="entry name" value="OmdA"/>
    <property type="match status" value="1"/>
</dbReference>
<reference evidence="1 2" key="1">
    <citation type="submission" date="2016-10" db="EMBL/GenBank/DDBJ databases">
        <authorList>
            <person name="de Groot N.N."/>
        </authorList>
    </citation>
    <scope>NUCLEOTIDE SEQUENCE [LARGE SCALE GENOMIC DNA]</scope>
    <source>
        <strain evidence="1 2">DSM 25186</strain>
    </source>
</reference>
<dbReference type="Proteomes" id="UP000198510">
    <property type="component" value="Unassembled WGS sequence"/>
</dbReference>
<name>A0A1G9M7H3_9BACT</name>
<evidence type="ECO:0000313" key="1">
    <source>
        <dbReference type="EMBL" id="SDL69635.1"/>
    </source>
</evidence>